<dbReference type="InterPro" id="IPR015422">
    <property type="entry name" value="PyrdxlP-dep_Trfase_small"/>
</dbReference>
<dbReference type="FunFam" id="3.40.640.10:FF:000009">
    <property type="entry name" value="Cystathionine gamma-synthase homolog"/>
    <property type="match status" value="1"/>
</dbReference>
<dbReference type="RefSeq" id="WP_169324331.1">
    <property type="nucleotide sequence ID" value="NZ_JABCJJ010000007.1"/>
</dbReference>
<sequence>MQPEHDWTGAGFATRAIHAGQDPDAATGAVVPPIYQVSTYKQDGVGGLRGGYEYSRSANPTRAALEQALAAAEGGSHGFAFASGLAAEDTLLRAVLRPGDHVVVPDDAYGGTYRLIARVFGPWGVEHTPVDLADADAVLAAIEPGRTKVVWVETPTNPLLGIADIEAIAAHARAAGALLVVDNTFATPYLQRPLSLGADVVVHSTTKYIGGHSDVVGGALVVADGAQLPVGLEGPAGTTTLADAVAFHQNASGAVAGPFDAWLTLRGLRTLAVRMDRHGQNAAAVAAFLEDHDKVTHVIYPGLPAHPGHAVAARQMSGYGGMISFRTGSVETALEVCSRTRVFTLAESLGGVESLIEHPGKMTHGSVAGTALEVPDDLVRLSVGIEDVADLIADLAQALA</sequence>
<evidence type="ECO:0000256" key="4">
    <source>
        <dbReference type="ARBA" id="ARBA00051441"/>
    </source>
</evidence>
<evidence type="ECO:0000256" key="2">
    <source>
        <dbReference type="ARBA" id="ARBA00009077"/>
    </source>
</evidence>
<comment type="catalytic activity">
    <reaction evidence="4">
        <text>O-succinyl-L-homoserine + L-cysteine = L,L-cystathionine + succinate + H(+)</text>
        <dbReference type="Rhea" id="RHEA:20397"/>
        <dbReference type="ChEBI" id="CHEBI:15378"/>
        <dbReference type="ChEBI" id="CHEBI:30031"/>
        <dbReference type="ChEBI" id="CHEBI:35235"/>
        <dbReference type="ChEBI" id="CHEBI:57661"/>
        <dbReference type="ChEBI" id="CHEBI:58161"/>
        <dbReference type="EC" id="2.5.1.48"/>
    </reaction>
</comment>
<feature type="modified residue" description="N6-(pyridoxal phosphate)lysine" evidence="8">
    <location>
        <position position="207"/>
    </location>
</feature>
<comment type="caution">
    <text evidence="10">The sequence shown here is derived from an EMBL/GenBank/DDBJ whole genome shotgun (WGS) entry which is preliminary data.</text>
</comment>
<dbReference type="PANTHER" id="PTHR11808:SF15">
    <property type="entry name" value="CYSTATHIONINE GAMMA-LYASE"/>
    <property type="match status" value="1"/>
</dbReference>
<dbReference type="PIRSF" id="PIRSF001434">
    <property type="entry name" value="CGS"/>
    <property type="match status" value="1"/>
</dbReference>
<dbReference type="InterPro" id="IPR015424">
    <property type="entry name" value="PyrdxlP-dep_Trfase"/>
</dbReference>
<dbReference type="GO" id="GO:0019346">
    <property type="term" value="P:transsulfuration"/>
    <property type="evidence" value="ECO:0007669"/>
    <property type="project" value="InterPro"/>
</dbReference>
<comment type="similarity">
    <text evidence="2 9">Belongs to the trans-sulfuration enzymes family.</text>
</comment>
<keyword evidence="11" id="KW-1185">Reference proteome</keyword>
<dbReference type="GO" id="GO:0005737">
    <property type="term" value="C:cytoplasm"/>
    <property type="evidence" value="ECO:0007669"/>
    <property type="project" value="TreeGrafter"/>
</dbReference>
<dbReference type="EMBL" id="JABCJJ010000007">
    <property type="protein sequence ID" value="NMR19835.1"/>
    <property type="molecule type" value="Genomic_DNA"/>
</dbReference>
<dbReference type="AlphaFoldDB" id="A0A7Y0LXL1"/>
<keyword evidence="3 8" id="KW-0663">Pyridoxal phosphate</keyword>
<evidence type="ECO:0000256" key="3">
    <source>
        <dbReference type="ARBA" id="ARBA00022898"/>
    </source>
</evidence>
<dbReference type="InterPro" id="IPR000277">
    <property type="entry name" value="Cys/Met-Metab_PyrdxlP-dep_enz"/>
</dbReference>
<evidence type="ECO:0000256" key="9">
    <source>
        <dbReference type="RuleBase" id="RU362118"/>
    </source>
</evidence>
<evidence type="ECO:0000256" key="8">
    <source>
        <dbReference type="PIRSR" id="PIRSR001434-2"/>
    </source>
</evidence>
<name>A0A7Y0LXL1_CELFI</name>
<accession>A0A7Y0LXL1</accession>
<dbReference type="GO" id="GO:0019343">
    <property type="term" value="P:cysteine biosynthetic process via cystathionine"/>
    <property type="evidence" value="ECO:0007669"/>
    <property type="project" value="TreeGrafter"/>
</dbReference>
<protein>
    <recommendedName>
        <fullName evidence="6">Cystathionine gamma-synthase</fullName>
        <ecNumber evidence="5">2.5.1.48</ecNumber>
    </recommendedName>
    <alternativeName>
        <fullName evidence="7">O-succinylhomoserine (thiol)-lyase</fullName>
    </alternativeName>
</protein>
<comment type="cofactor">
    <cofactor evidence="1 9">
        <name>pyridoxal 5'-phosphate</name>
        <dbReference type="ChEBI" id="CHEBI:597326"/>
    </cofactor>
</comment>
<dbReference type="PANTHER" id="PTHR11808">
    <property type="entry name" value="TRANS-SULFURATION ENZYME FAMILY MEMBER"/>
    <property type="match status" value="1"/>
</dbReference>
<dbReference type="InterPro" id="IPR015421">
    <property type="entry name" value="PyrdxlP-dep_Trfase_major"/>
</dbReference>
<proteinExistence type="inferred from homology"/>
<dbReference type="Pfam" id="PF01053">
    <property type="entry name" value="Cys_Met_Meta_PP"/>
    <property type="match status" value="1"/>
</dbReference>
<evidence type="ECO:0000256" key="7">
    <source>
        <dbReference type="ARBA" id="ARBA00083849"/>
    </source>
</evidence>
<gene>
    <name evidence="10" type="ORF">HIR71_06300</name>
</gene>
<dbReference type="InterPro" id="IPR054542">
    <property type="entry name" value="Cys_met_metab_PP"/>
</dbReference>
<evidence type="ECO:0000313" key="10">
    <source>
        <dbReference type="EMBL" id="NMR19835.1"/>
    </source>
</evidence>
<evidence type="ECO:0000256" key="5">
    <source>
        <dbReference type="ARBA" id="ARBA00066530"/>
    </source>
</evidence>
<dbReference type="EC" id="2.5.1.48" evidence="5"/>
<dbReference type="SUPFAM" id="SSF53383">
    <property type="entry name" value="PLP-dependent transferases"/>
    <property type="match status" value="1"/>
</dbReference>
<reference evidence="10 11" key="1">
    <citation type="submission" date="2020-04" db="EMBL/GenBank/DDBJ databases">
        <title>Sequencing and Assembly of C. fimi.</title>
        <authorList>
            <person name="Ramsey A.R."/>
        </authorList>
    </citation>
    <scope>NUCLEOTIDE SEQUENCE [LARGE SCALE GENOMIC DNA]</scope>
    <source>
        <strain evidence="10 11">SB</strain>
    </source>
</reference>
<dbReference type="CDD" id="cd00614">
    <property type="entry name" value="CGS_like"/>
    <property type="match status" value="1"/>
</dbReference>
<dbReference type="FunFam" id="3.90.1150.10:FF:000008">
    <property type="entry name" value="Cystathionine gamma-synthase"/>
    <property type="match status" value="1"/>
</dbReference>
<keyword evidence="10" id="KW-0808">Transferase</keyword>
<evidence type="ECO:0000313" key="11">
    <source>
        <dbReference type="Proteomes" id="UP000562124"/>
    </source>
</evidence>
<dbReference type="GO" id="GO:0030170">
    <property type="term" value="F:pyridoxal phosphate binding"/>
    <property type="evidence" value="ECO:0007669"/>
    <property type="project" value="InterPro"/>
</dbReference>
<dbReference type="NCBIfam" id="NF005871">
    <property type="entry name" value="PRK07811.1"/>
    <property type="match status" value="1"/>
</dbReference>
<organism evidence="10 11">
    <name type="scientific">Cellulomonas fimi</name>
    <dbReference type="NCBI Taxonomy" id="1708"/>
    <lineage>
        <taxon>Bacteria</taxon>
        <taxon>Bacillati</taxon>
        <taxon>Actinomycetota</taxon>
        <taxon>Actinomycetes</taxon>
        <taxon>Micrococcales</taxon>
        <taxon>Cellulomonadaceae</taxon>
        <taxon>Cellulomonas</taxon>
    </lineage>
</organism>
<dbReference type="Proteomes" id="UP000562124">
    <property type="component" value="Unassembled WGS sequence"/>
</dbReference>
<evidence type="ECO:0000256" key="6">
    <source>
        <dbReference type="ARBA" id="ARBA00068008"/>
    </source>
</evidence>
<evidence type="ECO:0000256" key="1">
    <source>
        <dbReference type="ARBA" id="ARBA00001933"/>
    </source>
</evidence>
<dbReference type="PROSITE" id="PS00868">
    <property type="entry name" value="CYS_MET_METAB_PP"/>
    <property type="match status" value="1"/>
</dbReference>
<dbReference type="Gene3D" id="3.90.1150.10">
    <property type="entry name" value="Aspartate Aminotransferase, domain 1"/>
    <property type="match status" value="1"/>
</dbReference>
<dbReference type="GO" id="GO:0003962">
    <property type="term" value="F:cystathionine gamma-synthase activity"/>
    <property type="evidence" value="ECO:0007669"/>
    <property type="project" value="UniProtKB-EC"/>
</dbReference>
<dbReference type="Gene3D" id="3.40.640.10">
    <property type="entry name" value="Type I PLP-dependent aspartate aminotransferase-like (Major domain)"/>
    <property type="match status" value="1"/>
</dbReference>
<dbReference type="GO" id="GO:0004123">
    <property type="term" value="F:cystathionine gamma-lyase activity"/>
    <property type="evidence" value="ECO:0007669"/>
    <property type="project" value="TreeGrafter"/>
</dbReference>